<evidence type="ECO:0000313" key="2">
    <source>
        <dbReference type="EMBL" id="CAG8720597.1"/>
    </source>
</evidence>
<evidence type="ECO:0000313" key="3">
    <source>
        <dbReference type="Proteomes" id="UP000789570"/>
    </source>
</evidence>
<dbReference type="EMBL" id="CAJVPQ010010147">
    <property type="protein sequence ID" value="CAG8720597.1"/>
    <property type="molecule type" value="Genomic_DNA"/>
</dbReference>
<keyword evidence="3" id="KW-1185">Reference proteome</keyword>
<feature type="compositionally biased region" description="Basic residues" evidence="1">
    <location>
        <begin position="604"/>
        <end position="619"/>
    </location>
</feature>
<reference evidence="2" key="1">
    <citation type="submission" date="2021-06" db="EMBL/GenBank/DDBJ databases">
        <authorList>
            <person name="Kallberg Y."/>
            <person name="Tangrot J."/>
            <person name="Rosling A."/>
        </authorList>
    </citation>
    <scope>NUCLEOTIDE SEQUENCE</scope>
    <source>
        <strain evidence="2">UK204</strain>
    </source>
</reference>
<evidence type="ECO:0000256" key="1">
    <source>
        <dbReference type="SAM" id="MobiDB-lite"/>
    </source>
</evidence>
<accession>A0A9N9NCN7</accession>
<feature type="region of interest" description="Disordered" evidence="1">
    <location>
        <begin position="600"/>
        <end position="619"/>
    </location>
</feature>
<name>A0A9N9NCN7_9GLOM</name>
<dbReference type="OrthoDB" id="2390776at2759"/>
<organism evidence="2 3">
    <name type="scientific">Funneliformis caledonium</name>
    <dbReference type="NCBI Taxonomy" id="1117310"/>
    <lineage>
        <taxon>Eukaryota</taxon>
        <taxon>Fungi</taxon>
        <taxon>Fungi incertae sedis</taxon>
        <taxon>Mucoromycota</taxon>
        <taxon>Glomeromycotina</taxon>
        <taxon>Glomeromycetes</taxon>
        <taxon>Glomerales</taxon>
        <taxon>Glomeraceae</taxon>
        <taxon>Funneliformis</taxon>
    </lineage>
</organism>
<dbReference type="AlphaFoldDB" id="A0A9N9NCN7"/>
<comment type="caution">
    <text evidence="2">The sequence shown here is derived from an EMBL/GenBank/DDBJ whole genome shotgun (WGS) entry which is preliminary data.</text>
</comment>
<sequence length="619" mass="71047">MSSYGNTRWKFRLPYFQENEIWDLVEFLQWSMIQYPNDFGNKEEEHRTYKICLERLIHNPHLLKSRSSELVQQLASNCLNSFESSLVAVPPALIFSLKVLGCVRIPGVASLGALLSLKTTNSNKVKKFWEDSLTVMETLKNASIINSKNVIQQVLDLQTDFNEALTNTTRESIKPEDIEDVLTGDNIIDDEQVKEHNLEKSWEFKEPIPGWLKLLHQHREDLATTTIDLKSLSQVAETAIWWRIIDTCDPKLTEIITEREFLNLSESLLSNLPSDWEVLEPPAERCLHSIAMLDKKGLKKVAKTVIHHGVCGAINKARKILDTSNKVEDENPFLDSPPTEITTTDNFFQDGDYKHPDVCYIIELLHYTYNMIDKKIPQRENSERDIDVIFKSHMFSCFDDIMDSHFGEMVSRASRQRRTQAIDASDKAEGYHLDWLFTRHGLARDLTWGRKFSLCERAGSKIENGRKILDNTLKVQKTLRDMHQTLLETLSNAGGGAVPVKVAQAFRKLLLPGFISSRFFIRVLLNVYIGGKYHGSVMLAEFDVPTQFDEMSKIVTIARMMLNVKNIFKQTIRTFTLMEEASKKKKHSVDNVLVSSRVIEHVSPKAKKQQSSKTKKRKT</sequence>
<dbReference type="Proteomes" id="UP000789570">
    <property type="component" value="Unassembled WGS sequence"/>
</dbReference>
<proteinExistence type="predicted"/>
<protein>
    <submittedName>
        <fullName evidence="2">13813_t:CDS:1</fullName>
    </submittedName>
</protein>
<gene>
    <name evidence="2" type="ORF">FCALED_LOCUS14370</name>
</gene>